<keyword evidence="3" id="KW-0812">Transmembrane</keyword>
<comment type="caution">
    <text evidence="5">The sequence shown here is derived from an EMBL/GenBank/DDBJ whole genome shotgun (WGS) entry which is preliminary data.</text>
</comment>
<evidence type="ECO:0000256" key="1">
    <source>
        <dbReference type="ARBA" id="ARBA00022581"/>
    </source>
</evidence>
<keyword evidence="3" id="KW-0472">Membrane</keyword>
<proteinExistence type="predicted"/>
<keyword evidence="3" id="KW-1133">Transmembrane helix</keyword>
<feature type="chain" id="PRO_5046851720" evidence="4">
    <location>
        <begin position="17"/>
        <end position="3161"/>
    </location>
</feature>
<dbReference type="Gene3D" id="2.60.40.10">
    <property type="entry name" value="Immunoglobulins"/>
    <property type="match status" value="3"/>
</dbReference>
<evidence type="ECO:0000256" key="2">
    <source>
        <dbReference type="SAM" id="MobiDB-lite"/>
    </source>
</evidence>
<feature type="compositionally biased region" description="Pro residues" evidence="2">
    <location>
        <begin position="3005"/>
        <end position="3018"/>
    </location>
</feature>
<feature type="compositionally biased region" description="Low complexity" evidence="2">
    <location>
        <begin position="3072"/>
        <end position="3083"/>
    </location>
</feature>
<feature type="signal peptide" evidence="4">
    <location>
        <begin position="1"/>
        <end position="16"/>
    </location>
</feature>
<name>A0ABQ8UFG4_9EUKA</name>
<feature type="compositionally biased region" description="Low complexity" evidence="2">
    <location>
        <begin position="2993"/>
        <end position="3004"/>
    </location>
</feature>
<keyword evidence="1" id="KW-0945">Host-virus interaction</keyword>
<evidence type="ECO:0000313" key="5">
    <source>
        <dbReference type="EMBL" id="KAJ4457102.1"/>
    </source>
</evidence>
<dbReference type="SUPFAM" id="SSF55486">
    <property type="entry name" value="Metalloproteases ('zincins'), catalytic domain"/>
    <property type="match status" value="1"/>
</dbReference>
<reference evidence="5" key="1">
    <citation type="journal article" date="2022" name="bioRxiv">
        <title>Genomics of Preaxostyla Flagellates Illuminates Evolutionary Transitions and the Path Towards Mitochondrial Loss.</title>
        <authorList>
            <person name="Novak L.V.F."/>
            <person name="Treitli S.C."/>
            <person name="Pyrih J."/>
            <person name="Halakuc P."/>
            <person name="Pipaliya S.V."/>
            <person name="Vacek V."/>
            <person name="Brzon O."/>
            <person name="Soukal P."/>
            <person name="Eme L."/>
            <person name="Dacks J.B."/>
            <person name="Karnkowska A."/>
            <person name="Elias M."/>
            <person name="Hampl V."/>
        </authorList>
    </citation>
    <scope>NUCLEOTIDE SEQUENCE</scope>
    <source>
        <strain evidence="5">RCP-MX</strain>
    </source>
</reference>
<feature type="compositionally biased region" description="Basic and acidic residues" evidence="2">
    <location>
        <begin position="3149"/>
        <end position="3161"/>
    </location>
</feature>
<dbReference type="EMBL" id="JAPMOS010000054">
    <property type="protein sequence ID" value="KAJ4457102.1"/>
    <property type="molecule type" value="Genomic_DNA"/>
</dbReference>
<evidence type="ECO:0000313" key="6">
    <source>
        <dbReference type="Proteomes" id="UP001141327"/>
    </source>
</evidence>
<keyword evidence="6" id="KW-1185">Reference proteome</keyword>
<dbReference type="InterPro" id="IPR013783">
    <property type="entry name" value="Ig-like_fold"/>
</dbReference>
<organism evidence="5 6">
    <name type="scientific">Paratrimastix pyriformis</name>
    <dbReference type="NCBI Taxonomy" id="342808"/>
    <lineage>
        <taxon>Eukaryota</taxon>
        <taxon>Metamonada</taxon>
        <taxon>Preaxostyla</taxon>
        <taxon>Paratrimastigidae</taxon>
        <taxon>Paratrimastix</taxon>
    </lineage>
</organism>
<evidence type="ECO:0000256" key="3">
    <source>
        <dbReference type="SAM" id="Phobius"/>
    </source>
</evidence>
<protein>
    <submittedName>
        <fullName evidence="5">Choice-of-anchor D domain</fullName>
    </submittedName>
</protein>
<dbReference type="Proteomes" id="UP001141327">
    <property type="component" value="Unassembled WGS sequence"/>
</dbReference>
<evidence type="ECO:0000256" key="4">
    <source>
        <dbReference type="SAM" id="SignalP"/>
    </source>
</evidence>
<dbReference type="PANTHER" id="PTHR13037:SF24">
    <property type="entry name" value="POLYCOMB PROTEIN PCL-RELATED"/>
    <property type="match status" value="1"/>
</dbReference>
<feature type="region of interest" description="Disordered" evidence="2">
    <location>
        <begin position="2949"/>
        <end position="3048"/>
    </location>
</feature>
<feature type="region of interest" description="Disordered" evidence="2">
    <location>
        <begin position="3137"/>
        <end position="3161"/>
    </location>
</feature>
<dbReference type="PANTHER" id="PTHR13037">
    <property type="entry name" value="FORMIN"/>
    <property type="match status" value="1"/>
</dbReference>
<feature type="transmembrane region" description="Helical" evidence="3">
    <location>
        <begin position="2915"/>
        <end position="2942"/>
    </location>
</feature>
<feature type="compositionally biased region" description="Low complexity" evidence="2">
    <location>
        <begin position="2955"/>
        <end position="2967"/>
    </location>
</feature>
<keyword evidence="4" id="KW-0732">Signal</keyword>
<feature type="region of interest" description="Disordered" evidence="2">
    <location>
        <begin position="3064"/>
        <end position="3083"/>
    </location>
</feature>
<gene>
    <name evidence="5" type="ORF">PAPYR_7497</name>
</gene>
<accession>A0ABQ8UFG4</accession>
<sequence>MRLWLFWVALLTLAAASHVNIQTRSNEYVASLLYYRYETLKSGLLHKPSSVLASLGEYTGLAPRYVHLMETPIVEPIVGVVTVVMSSPASDAGFDCDTSFYFESDLNPNTTMHLVPGDAASAVLLQDLVAPTTVQITRGWYLDDILVAQGMNLPAGSHPPLRAQTGNKRGLIIFLDHSDKPWSGETTAEGDADARQVADFHWRRSFRQLNMTWTTLGPFRSIHTAAAYAGSQCGSAYSWGTSEARGFAQGLGYDLNQIRSVVAVVDISCWFAGMGAVSGTNILLAAKAVPPTVLSHEFGHNLGWSHANSWAGNPARPFSLPTTYLASSTEYGDPFEIMGSAYTYATESTISPLQRNLAGWYDAYPNWVSRVSPPVALVNSSITVRLTDPDAAQTFDVMTSPEGADLKLGIITNPNTGLQLAVTFEPALGNRVFVKARVGTSLAVLTFPMDPAKSDVTLTGLRLGEEWCSFNLSRPLCVAAVELATEGTLPVMTVRLRYMAADYYHALGFESAPAPVPSSSSCHTNHTRTFSHRIPVAPGGAHGLGPVHEPPSMAVALTGLPPGSSVINLPSGRTRTLSVQLSNPHPGINTVYLQPSPWAPLTYTLDTSPTYNWVDVRPLAGVKLLSNVNWYVSQQLDLPFLFPFFEGTYTRVTVSGNGFLTFDTQATNSYTSSAIPSTVRPSGLIALRWRYMDKSSGGYYYHATPERAIVQYQSVSSGTVTMQAILYPDGTITMQYARLDSTAGVVGIENLAGTKGISVTGSTVGAGRAIAFRPVPPAAALSPTKQVTLAPYETRTVNVLLAAHTLPVGTTSTFNLLVTSSHTLETTRAGPISVLVTASPALSFLTPLVQFMVNQNRENRERLSASRGHFPSSLVLFCLVMFLPITIEAVVSNGPTAAGSLVVSGVVALSPTSLPVTLLSTPVTVPAGQSATLRLFLGAGAAASPGNFTAVVQLVHNDPGPLLVNDTITLRYGVSSGLLPVPTSLSLSLTSAHTSAVSAAVQIMNNSPYGTRLSVGLPLVVPRRYTVARPAFEWTEIVGLSGTQKLLGITSYSSFEVVALPFAGPFPLYGGEYTSVAVSAAGFLTFGADGRGQYNNAPIPSATAPNALIALRWGTYNPATTGAGVYVHATSERLIVEYANYPDYWNATRRHTMQAVLYPSGQVDMRYLQADPATNVAVGIEDEAGVAGLQICRGAGPAAGCPVSGSAVRFVATPPAATLASAAAFDLGPGQAARVEALINGAGLPAGDFVLSMVLTDTLFGTTTIPINVAAAAAPTLVFSPSVALGPIARGTEILFNLALDNQLGTASLTLTGVSCPTAAVTLVSTATVPPGTTGSAQLRLGPQTAVGLQTATVRLAHNDPAPAMGADLALSWEGLPGLAVSPDSLAVSVVAGHPNLKQTAMRVTNASPYPTAVRPTLTLAERRYTLSRPAIHWIEVDGTPNTTAYPAANTYTGSQVVALPFVFPFYDAEYSSVSVSGSGYLTFGADGRGESTNTAIPDPRAPNALIALRWEALQGSADTTSKLLVHADNEHVIVEYLNCPSYWDRTRRYTMQVILTPDGSITMQYLTLPAGDQTGTVGIENPTGTQGIQVCKDSADCPQAGQAIAFVASGWVARLAAGTPEQLDLGPGATATVNLEVNPAGLTAAGVTTLPLRLEDRLTGLTTSVPLVVTAQAGPAFTLPSSSATIPGVVLDMTAGFSIDVHNAASATAPLLVSGFSVAASSPRVAVALQGTPGPRTLAPGEVTTYAFTVSPIPVEGAYWAVVSFVHNDPMPDYGSVNVSWLITGGTTLSALVPAAPLVFVAGRSNATTATLRVANQRPSATILHMTLTSPATLARPSVATTPVGPDFNMAPDSAIEMMLAMAVGPDVPAGVYPYTVSFTASTDGTTKSVSFVVTVVAQPALVLNTPSVNITVPVNTPAPFVITVTNGPSATAPLSVTGIAVRPATFAANLGLLTTIVGLPPGQTASLQLLLAAQPSPAQDQLVEITLLHNDPDVKAAVALRWTAYVPVPVLVLQTAALDRSLLVGQSLVLDIAVANGASATAPLSVTGVEVSPAGAPVTLAAPLLGLPPGQSGVLKVTLGPFAATGTGTAAVRLISNDPAATTATVAVTWRAYVLTPVLVLVTTSADRRLPVGSETVLDIAVANGPAGQAPLSVTGIEVSPAGAPVTLAAPLLGLPPGQSGVLQLRMGPFIAVGMGTAVVRLVSNDPAATNATVTLRWAAFVPAPVLVLITTAIPEQSLTLGTTKILSIQLANGPTGEAPLSVTGIAVSPAGAPVTLAAPLLGLPPGQGGTLQINLGPFAATGTGTAAVRLISNDPAATNATVTVTWRAYTLVPVLVLGTTTVSRTLALGSTATLDIALANGPTGQAPLSVTGIAVSPAGAPVTLAVPLLGLPPGQSGVLQINLGPFATASSGTAAVRLISNDPAATNATVYVTWNAYAPVPVLVLGTTSLTKLLPVGGTVALDIALSNGPSATAPLSVTGIEVSPAGAPVTLAVPLLGLPPGQGGTLQIHLGPFAATGTGTAAVRLISNDPAATQAKVSLSWTVYAEASLYLPSTSMSGVAVTMGGNRDVYILVGDNAGASGPLVITGIVLTPPDASMLLASPCPLILQPGAQTSLQFRIVAGSVEGTFSASARLLHNDPRPPPDSITFSWSVVKPTVTKYPNYSTFTYAAYRTGAMPAVFSFTNDRPYATTINVAITPTVSAEASDDAAIMWAADNAEGVPEAWLTPEPPYVLGPYESVEARMAVDATGVPANTTFAFDMAVRDELTNETVHTVLPPVCLVTAPDMRVATPVVDLGAINQTANLTATLANMPGAPKDLEVAGVYLQGTGLALAPEMGANVTLVLTAGQTAELALQVQPTGINGSHAGTLTFIHNDPSPEDGIETVTVIWLETVLPAPSPSPTPSVQPGDPLLAAVAAGVAGGCVLVGGAVTAVVVVIIRRRRAAVARRRVVPTPSRSPTPTASDRLMGSVTPGMSATPGPWLPTPSPPAGGATSSAGAPSATPPEPDQPQPQPQPMQRSESTGPPHLISIAPTPRGSPRPGMVQSPSLAALAIAARSRHSTPAPLLGSPDSRSSTPLRPSTPMSMSIIPQPPSTPAEDTAVIQPVAVQGAAGGGVGMAMTPMRPGTHQGVQMQPGGVWVHYPKSSRWDDHHQTERDS</sequence>